<keyword evidence="2 3" id="KW-0802">TPR repeat</keyword>
<evidence type="ECO:0000256" key="1">
    <source>
        <dbReference type="ARBA" id="ARBA00022737"/>
    </source>
</evidence>
<evidence type="ECO:0000313" key="6">
    <source>
        <dbReference type="Proteomes" id="UP000622317"/>
    </source>
</evidence>
<organism evidence="5 6">
    <name type="scientific">Pelagicoccus enzymogenes</name>
    <dbReference type="NCBI Taxonomy" id="2773457"/>
    <lineage>
        <taxon>Bacteria</taxon>
        <taxon>Pseudomonadati</taxon>
        <taxon>Verrucomicrobiota</taxon>
        <taxon>Opitutia</taxon>
        <taxon>Puniceicoccales</taxon>
        <taxon>Pelagicoccaceae</taxon>
        <taxon>Pelagicoccus</taxon>
    </lineage>
</organism>
<dbReference type="Pfam" id="PF13181">
    <property type="entry name" value="TPR_8"/>
    <property type="match status" value="3"/>
</dbReference>
<dbReference type="PANTHER" id="PTHR45586:SF1">
    <property type="entry name" value="LIPOPOLYSACCHARIDE ASSEMBLY PROTEIN B"/>
    <property type="match status" value="1"/>
</dbReference>
<comment type="caution">
    <text evidence="5">The sequence shown here is derived from an EMBL/GenBank/DDBJ whole genome shotgun (WGS) entry which is preliminary data.</text>
</comment>
<evidence type="ECO:0000313" key="5">
    <source>
        <dbReference type="EMBL" id="MBD5778114.1"/>
    </source>
</evidence>
<sequence>MKSSLFLPLCAILGASISFSSSAQDAAVSPDSAAAQERSSAADPSDREALVAKIAALLKDVEENGASLEKLDQIGDLYLQGGDAQRAILVFEKAIQEFGGSEELFVKVARVMQIVGGPEHAVNALALGLEKFPDSELLTYEIGKAYIGLDKPYAAISNLKKVIQLSPEKESYRYHLADAYRLQKKWEESSKIVEDLIAKDTEILEVYLMKGDLMLSQGEHRDGVRFLEDLLEEHPDSQSVKKVLVHAYQLYAYAESESGRLSRAVRSIRSALEVEPKNNESLLALANFLNQLGEYEEAETTFKSLLEENPNYLDAYVFYGRMLEALDRTQEAAAQYQKGLSLARDLGVEGAITAFRQLLRIK</sequence>
<dbReference type="EMBL" id="JACYFG010000002">
    <property type="protein sequence ID" value="MBD5778114.1"/>
    <property type="molecule type" value="Genomic_DNA"/>
</dbReference>
<dbReference type="InterPro" id="IPR019734">
    <property type="entry name" value="TPR_rpt"/>
</dbReference>
<feature type="repeat" description="TPR" evidence="3">
    <location>
        <begin position="245"/>
        <end position="278"/>
    </location>
</feature>
<dbReference type="Gene3D" id="1.25.40.10">
    <property type="entry name" value="Tetratricopeptide repeat domain"/>
    <property type="match status" value="3"/>
</dbReference>
<gene>
    <name evidence="5" type="ORF">IEN85_01220</name>
</gene>
<feature type="repeat" description="TPR" evidence="3">
    <location>
        <begin position="279"/>
        <end position="312"/>
    </location>
</feature>
<dbReference type="PANTHER" id="PTHR45586">
    <property type="entry name" value="TPR REPEAT-CONTAINING PROTEIN PA4667"/>
    <property type="match status" value="1"/>
</dbReference>
<dbReference type="Pfam" id="PF14559">
    <property type="entry name" value="TPR_19"/>
    <property type="match status" value="1"/>
</dbReference>
<keyword evidence="6" id="KW-1185">Reference proteome</keyword>
<evidence type="ECO:0000256" key="4">
    <source>
        <dbReference type="SAM" id="SignalP"/>
    </source>
</evidence>
<feature type="signal peptide" evidence="4">
    <location>
        <begin position="1"/>
        <end position="23"/>
    </location>
</feature>
<dbReference type="Pfam" id="PF13174">
    <property type="entry name" value="TPR_6"/>
    <property type="match status" value="1"/>
</dbReference>
<protein>
    <submittedName>
        <fullName evidence="5">Tetratricopeptide repeat protein</fullName>
    </submittedName>
</protein>
<dbReference type="Proteomes" id="UP000622317">
    <property type="component" value="Unassembled WGS sequence"/>
</dbReference>
<dbReference type="InterPro" id="IPR011990">
    <property type="entry name" value="TPR-like_helical_dom_sf"/>
</dbReference>
<dbReference type="RefSeq" id="WP_191615239.1">
    <property type="nucleotide sequence ID" value="NZ_JACYFG010000002.1"/>
</dbReference>
<dbReference type="SMART" id="SM00028">
    <property type="entry name" value="TPR"/>
    <property type="match status" value="7"/>
</dbReference>
<feature type="repeat" description="TPR" evidence="3">
    <location>
        <begin position="136"/>
        <end position="169"/>
    </location>
</feature>
<accession>A0A927F580</accession>
<dbReference type="SUPFAM" id="SSF48452">
    <property type="entry name" value="TPR-like"/>
    <property type="match status" value="2"/>
</dbReference>
<name>A0A927F580_9BACT</name>
<evidence type="ECO:0000256" key="2">
    <source>
        <dbReference type="ARBA" id="ARBA00022803"/>
    </source>
</evidence>
<evidence type="ECO:0000256" key="3">
    <source>
        <dbReference type="PROSITE-ProRule" id="PRU00339"/>
    </source>
</evidence>
<reference evidence="5" key="1">
    <citation type="submission" date="2020-09" db="EMBL/GenBank/DDBJ databases">
        <title>Pelagicoccus enzymogenes sp. nov. with an EPS production, isolated from marine sediment.</title>
        <authorList>
            <person name="Feng X."/>
        </authorList>
    </citation>
    <scope>NUCLEOTIDE SEQUENCE</scope>
    <source>
        <strain evidence="5">NFK12</strain>
    </source>
</reference>
<keyword evidence="4" id="KW-0732">Signal</keyword>
<dbReference type="InterPro" id="IPR051012">
    <property type="entry name" value="CellSynth/LPSAsmb/PSIAsmb"/>
</dbReference>
<keyword evidence="1" id="KW-0677">Repeat</keyword>
<proteinExistence type="predicted"/>
<dbReference type="PROSITE" id="PS50005">
    <property type="entry name" value="TPR"/>
    <property type="match status" value="3"/>
</dbReference>
<feature type="chain" id="PRO_5037496956" evidence="4">
    <location>
        <begin position="24"/>
        <end position="362"/>
    </location>
</feature>
<dbReference type="AlphaFoldDB" id="A0A927F580"/>